<dbReference type="Proteomes" id="UP000494163">
    <property type="component" value="Chromosome 3L"/>
</dbReference>
<gene>
    <name evidence="1" type="ORF">Dbus_chr3Lg1648</name>
</gene>
<dbReference type="EMBL" id="CP012525">
    <property type="protein sequence ID" value="ALC44482.1"/>
    <property type="molecule type" value="Genomic_DNA"/>
</dbReference>
<accession>A0A0M4F0Y8</accession>
<name>A0A0M4F0Y8_DROBS</name>
<keyword evidence="2" id="KW-1185">Reference proteome</keyword>
<evidence type="ECO:0000313" key="1">
    <source>
        <dbReference type="EMBL" id="ALC44482.1"/>
    </source>
</evidence>
<protein>
    <submittedName>
        <fullName evidence="1">Maker730</fullName>
    </submittedName>
</protein>
<organism evidence="1 2">
    <name type="scientific">Drosophila busckii</name>
    <name type="common">Fruit fly</name>
    <dbReference type="NCBI Taxonomy" id="30019"/>
    <lineage>
        <taxon>Eukaryota</taxon>
        <taxon>Metazoa</taxon>
        <taxon>Ecdysozoa</taxon>
        <taxon>Arthropoda</taxon>
        <taxon>Hexapoda</taxon>
        <taxon>Insecta</taxon>
        <taxon>Pterygota</taxon>
        <taxon>Neoptera</taxon>
        <taxon>Endopterygota</taxon>
        <taxon>Diptera</taxon>
        <taxon>Brachycera</taxon>
        <taxon>Muscomorpha</taxon>
        <taxon>Ephydroidea</taxon>
        <taxon>Drosophilidae</taxon>
        <taxon>Drosophila</taxon>
    </lineage>
</organism>
<dbReference type="OrthoDB" id="7740893at2759"/>
<dbReference type="AlphaFoldDB" id="A0A0M4F0Y8"/>
<evidence type="ECO:0000313" key="2">
    <source>
        <dbReference type="Proteomes" id="UP000494163"/>
    </source>
</evidence>
<dbReference type="STRING" id="30019.A0A0M4F0Y8"/>
<reference evidence="1 2" key="1">
    <citation type="submission" date="2015-08" db="EMBL/GenBank/DDBJ databases">
        <title>Ancestral chromatin configuration constrains chromatin evolution on differentiating sex chromosomes in Drosophila.</title>
        <authorList>
            <person name="Zhou Q."/>
            <person name="Bachtrog D."/>
        </authorList>
    </citation>
    <scope>NUCLEOTIDE SEQUENCE [LARGE SCALE GENOMIC DNA]</scope>
    <source>
        <tissue evidence="1">Whole larvae</tissue>
    </source>
</reference>
<proteinExistence type="predicted"/>
<sequence>MESINFNDFSPGERHEIISAFLKKMRRINSMESAQRFMEHYLKSFYKIPVKMLEDIVYVQRAMRAFLYVHQTISRVCGGEVTSNPVKTKYLVEIEDELYEINAECQYLMLRLEDDIQRF</sequence>